<dbReference type="Proteomes" id="UP001603857">
    <property type="component" value="Unassembled WGS sequence"/>
</dbReference>
<sequence>MTQNYTLQSPVSTSPHPSRAAAPPPLQRPSAAPSASLCLPSGVPLLFSVFVLYAIYEPYLCNPTYYTPAVGYRLNPDWIVKRVSHQDTLGNVPPYLVYTDHLHKEIVLAVHGLNLAKEIQGLLG</sequence>
<gene>
    <name evidence="2" type="ORF">Fmac_024171</name>
</gene>
<reference evidence="2 3" key="1">
    <citation type="submission" date="2024-08" db="EMBL/GenBank/DDBJ databases">
        <title>Insights into the chromosomal genome structure of Flemingia macrophylla.</title>
        <authorList>
            <person name="Ding Y."/>
            <person name="Zhao Y."/>
            <person name="Bi W."/>
            <person name="Wu M."/>
            <person name="Zhao G."/>
            <person name="Gong Y."/>
            <person name="Li W."/>
            <person name="Zhang P."/>
        </authorList>
    </citation>
    <scope>NUCLEOTIDE SEQUENCE [LARGE SCALE GENOMIC DNA]</scope>
    <source>
        <strain evidence="2">DYQJB</strain>
        <tissue evidence="2">Leaf</tissue>
    </source>
</reference>
<evidence type="ECO:0000313" key="3">
    <source>
        <dbReference type="Proteomes" id="UP001603857"/>
    </source>
</evidence>
<comment type="caution">
    <text evidence="2">The sequence shown here is derived from an EMBL/GenBank/DDBJ whole genome shotgun (WGS) entry which is preliminary data.</text>
</comment>
<name>A0ABD1LP66_9FABA</name>
<feature type="compositionally biased region" description="Low complexity" evidence="1">
    <location>
        <begin position="12"/>
        <end position="21"/>
    </location>
</feature>
<protein>
    <submittedName>
        <fullName evidence="2">Uncharacterized protein</fullName>
    </submittedName>
</protein>
<accession>A0ABD1LP66</accession>
<dbReference type="AlphaFoldDB" id="A0ABD1LP66"/>
<dbReference type="PANTHER" id="PTHR46398">
    <property type="entry name" value="ALPHA/BETA-HYDROLASES SUPERFAMILY PROTEIN"/>
    <property type="match status" value="1"/>
</dbReference>
<dbReference type="PANTHER" id="PTHR46398:SF7">
    <property type="entry name" value="ALPHA_BETA-HYDROLASES SUPERFAMILY PROTEIN"/>
    <property type="match status" value="1"/>
</dbReference>
<keyword evidence="3" id="KW-1185">Reference proteome</keyword>
<evidence type="ECO:0000256" key="1">
    <source>
        <dbReference type="SAM" id="MobiDB-lite"/>
    </source>
</evidence>
<organism evidence="2 3">
    <name type="scientific">Flemingia macrophylla</name>
    <dbReference type="NCBI Taxonomy" id="520843"/>
    <lineage>
        <taxon>Eukaryota</taxon>
        <taxon>Viridiplantae</taxon>
        <taxon>Streptophyta</taxon>
        <taxon>Embryophyta</taxon>
        <taxon>Tracheophyta</taxon>
        <taxon>Spermatophyta</taxon>
        <taxon>Magnoliopsida</taxon>
        <taxon>eudicotyledons</taxon>
        <taxon>Gunneridae</taxon>
        <taxon>Pentapetalae</taxon>
        <taxon>rosids</taxon>
        <taxon>fabids</taxon>
        <taxon>Fabales</taxon>
        <taxon>Fabaceae</taxon>
        <taxon>Papilionoideae</taxon>
        <taxon>50 kb inversion clade</taxon>
        <taxon>NPAAA clade</taxon>
        <taxon>indigoferoid/millettioid clade</taxon>
        <taxon>Phaseoleae</taxon>
        <taxon>Flemingia</taxon>
    </lineage>
</organism>
<evidence type="ECO:0000313" key="2">
    <source>
        <dbReference type="EMBL" id="KAL2325113.1"/>
    </source>
</evidence>
<proteinExistence type="predicted"/>
<dbReference type="EMBL" id="JBGMDY010000008">
    <property type="protein sequence ID" value="KAL2325113.1"/>
    <property type="molecule type" value="Genomic_DNA"/>
</dbReference>
<feature type="region of interest" description="Disordered" evidence="1">
    <location>
        <begin position="1"/>
        <end position="32"/>
    </location>
</feature>
<feature type="compositionally biased region" description="Polar residues" evidence="1">
    <location>
        <begin position="1"/>
        <end position="11"/>
    </location>
</feature>